<reference evidence="1" key="2">
    <citation type="submission" date="2022-03" db="EMBL/GenBank/DDBJ databases">
        <title>Draft title - Genomic analysis of global carrot germplasm unveils the trajectory of domestication and the origin of high carotenoid orange carrot.</title>
        <authorList>
            <person name="Iorizzo M."/>
            <person name="Ellison S."/>
            <person name="Senalik D."/>
            <person name="Macko-Podgorni A."/>
            <person name="Grzebelus D."/>
            <person name="Bostan H."/>
            <person name="Rolling W."/>
            <person name="Curaba J."/>
            <person name="Simon P."/>
        </authorList>
    </citation>
    <scope>NUCLEOTIDE SEQUENCE</scope>
    <source>
        <tissue evidence="1">Leaf</tissue>
    </source>
</reference>
<sequence>MVVVSAHLAVAMGLEKSSLSVPELRDQFHQKGRRTPSCCHDADYKNRRWLFNTYNFGISIMWSPFLAKAEILKITTVFHHQNFNFIWTNLIQIGLVCTRILTALYFHRENGSSKVESTMKMTLYLAAITVLAAT</sequence>
<proteinExistence type="predicted"/>
<dbReference type="Proteomes" id="UP000077755">
    <property type="component" value="Chromosome 2"/>
</dbReference>
<dbReference type="EMBL" id="CP093344">
    <property type="protein sequence ID" value="WOG88497.1"/>
    <property type="molecule type" value="Genomic_DNA"/>
</dbReference>
<dbReference type="AlphaFoldDB" id="A0AAF0WFB7"/>
<keyword evidence="2" id="KW-1185">Reference proteome</keyword>
<reference evidence="1" key="1">
    <citation type="journal article" date="2016" name="Nat. Genet.">
        <title>A high-quality carrot genome assembly provides new insights into carotenoid accumulation and asterid genome evolution.</title>
        <authorList>
            <person name="Iorizzo M."/>
            <person name="Ellison S."/>
            <person name="Senalik D."/>
            <person name="Zeng P."/>
            <person name="Satapoomin P."/>
            <person name="Huang J."/>
            <person name="Bowman M."/>
            <person name="Iovene M."/>
            <person name="Sanseverino W."/>
            <person name="Cavagnaro P."/>
            <person name="Yildiz M."/>
            <person name="Macko-Podgorni A."/>
            <person name="Moranska E."/>
            <person name="Grzebelus E."/>
            <person name="Grzebelus D."/>
            <person name="Ashrafi H."/>
            <person name="Zheng Z."/>
            <person name="Cheng S."/>
            <person name="Spooner D."/>
            <person name="Van Deynze A."/>
            <person name="Simon P."/>
        </authorList>
    </citation>
    <scope>NUCLEOTIDE SEQUENCE</scope>
    <source>
        <tissue evidence="1">Leaf</tissue>
    </source>
</reference>
<evidence type="ECO:0000313" key="1">
    <source>
        <dbReference type="EMBL" id="WOG88497.1"/>
    </source>
</evidence>
<protein>
    <submittedName>
        <fullName evidence="1">Uncharacterized protein</fullName>
    </submittedName>
</protein>
<name>A0AAF0WFB7_DAUCS</name>
<organism evidence="1 2">
    <name type="scientific">Daucus carota subsp. sativus</name>
    <name type="common">Carrot</name>
    <dbReference type="NCBI Taxonomy" id="79200"/>
    <lineage>
        <taxon>Eukaryota</taxon>
        <taxon>Viridiplantae</taxon>
        <taxon>Streptophyta</taxon>
        <taxon>Embryophyta</taxon>
        <taxon>Tracheophyta</taxon>
        <taxon>Spermatophyta</taxon>
        <taxon>Magnoliopsida</taxon>
        <taxon>eudicotyledons</taxon>
        <taxon>Gunneridae</taxon>
        <taxon>Pentapetalae</taxon>
        <taxon>asterids</taxon>
        <taxon>campanulids</taxon>
        <taxon>Apiales</taxon>
        <taxon>Apiaceae</taxon>
        <taxon>Apioideae</taxon>
        <taxon>Scandiceae</taxon>
        <taxon>Daucinae</taxon>
        <taxon>Daucus</taxon>
        <taxon>Daucus sect. Daucus</taxon>
    </lineage>
</organism>
<accession>A0AAF0WFB7</accession>
<gene>
    <name evidence="1" type="ORF">DCAR_0207732</name>
</gene>
<evidence type="ECO:0000313" key="2">
    <source>
        <dbReference type="Proteomes" id="UP000077755"/>
    </source>
</evidence>